<dbReference type="InterPro" id="IPR038268">
    <property type="entry name" value="RHH_sf"/>
</dbReference>
<feature type="domain" description="Ribbon-helix-helix" evidence="1">
    <location>
        <begin position="6"/>
        <end position="67"/>
    </location>
</feature>
<gene>
    <name evidence="2" type="ORF">DW352_01090</name>
</gene>
<dbReference type="OrthoDB" id="7477016at2"/>
<dbReference type="RefSeq" id="WP_115687722.1">
    <property type="nucleotide sequence ID" value="NZ_CP031417.1"/>
</dbReference>
<name>A0A345ZQN6_9HYPH</name>
<dbReference type="KEGG" id="ptaw:DW352_01090"/>
<reference evidence="2 3" key="1">
    <citation type="submission" date="2018-07" db="EMBL/GenBank/DDBJ databases">
        <authorList>
            <person name="Quirk P.G."/>
            <person name="Krulwich T.A."/>
        </authorList>
    </citation>
    <scope>NUCLEOTIDE SEQUENCE [LARGE SCALE GENOMIC DNA]</scope>
    <source>
        <strain evidence="2 3">CC-BB4</strain>
    </source>
</reference>
<dbReference type="Proteomes" id="UP000254889">
    <property type="component" value="Chromosome"/>
</dbReference>
<dbReference type="EMBL" id="CP031417">
    <property type="protein sequence ID" value="AXK79233.1"/>
    <property type="molecule type" value="Genomic_DNA"/>
</dbReference>
<proteinExistence type="predicted"/>
<evidence type="ECO:0000259" key="1">
    <source>
        <dbReference type="Pfam" id="PF13467"/>
    </source>
</evidence>
<dbReference type="Gene3D" id="1.10.3990.20">
    <property type="entry name" value="protein bp1543"/>
    <property type="match status" value="1"/>
</dbReference>
<protein>
    <submittedName>
        <fullName evidence="2">Aryl-sulfate sulfotransferase</fullName>
    </submittedName>
</protein>
<dbReference type="InterPro" id="IPR027373">
    <property type="entry name" value="RHH_dom"/>
</dbReference>
<dbReference type="GO" id="GO:0016740">
    <property type="term" value="F:transferase activity"/>
    <property type="evidence" value="ECO:0007669"/>
    <property type="project" value="UniProtKB-KW"/>
</dbReference>
<accession>A0A345ZQN6</accession>
<evidence type="ECO:0000313" key="3">
    <source>
        <dbReference type="Proteomes" id="UP000254889"/>
    </source>
</evidence>
<organism evidence="2 3">
    <name type="scientific">Pseudolabrys taiwanensis</name>
    <dbReference type="NCBI Taxonomy" id="331696"/>
    <lineage>
        <taxon>Bacteria</taxon>
        <taxon>Pseudomonadati</taxon>
        <taxon>Pseudomonadota</taxon>
        <taxon>Alphaproteobacteria</taxon>
        <taxon>Hyphomicrobiales</taxon>
        <taxon>Xanthobacteraceae</taxon>
        <taxon>Pseudolabrys</taxon>
    </lineage>
</organism>
<sequence length="83" mass="9285">MQPVVHKRSVIIGGHKTSISLEEAFWREVRAIADSRRMTVSALLREIDEARRTPNLSSAIRVYVLEHVRAQADAAHPRVAVSA</sequence>
<dbReference type="AlphaFoldDB" id="A0A345ZQN6"/>
<dbReference type="Pfam" id="PF13467">
    <property type="entry name" value="RHH_4"/>
    <property type="match status" value="1"/>
</dbReference>
<evidence type="ECO:0000313" key="2">
    <source>
        <dbReference type="EMBL" id="AXK79233.1"/>
    </source>
</evidence>
<keyword evidence="2" id="KW-0808">Transferase</keyword>
<keyword evidence="3" id="KW-1185">Reference proteome</keyword>